<accession>A0A1A6B686</accession>
<protein>
    <recommendedName>
        <fullName evidence="6">S-adenosyl-L-methionine-dependent methyltransferase</fullName>
        <ecNumber evidence="6">2.1.1.-</ecNumber>
    </recommendedName>
</protein>
<dbReference type="PANTHER" id="PTHR43619">
    <property type="entry name" value="S-ADENOSYL-L-METHIONINE-DEPENDENT METHYLTRANSFERASE YKTD-RELATED"/>
    <property type="match status" value="1"/>
</dbReference>
<dbReference type="EMBL" id="MAEM01000574">
    <property type="protein sequence ID" value="OBR97795.1"/>
    <property type="molecule type" value="Genomic_DNA"/>
</dbReference>
<dbReference type="NCBIfam" id="TIGR00027">
    <property type="entry name" value="mthyl_TIGR00027"/>
    <property type="match status" value="1"/>
</dbReference>
<gene>
    <name evidence="7" type="ORF">A9W98_05630</name>
    <name evidence="8" type="ORF">AWC08_30220</name>
</gene>
<evidence type="ECO:0000313" key="9">
    <source>
        <dbReference type="Proteomes" id="UP000093757"/>
    </source>
</evidence>
<comment type="function">
    <text evidence="1 6">Exhibits S-adenosyl-L-methionine-dependent methyltransferase activity.</text>
</comment>
<dbReference type="InterPro" id="IPR011610">
    <property type="entry name" value="SAM_mthyl_Trfase_ML2640-like"/>
</dbReference>
<keyword evidence="4 7" id="KW-0808">Transferase</keyword>
<evidence type="ECO:0000256" key="1">
    <source>
        <dbReference type="ARBA" id="ARBA00003907"/>
    </source>
</evidence>
<proteinExistence type="inferred from homology"/>
<dbReference type="Proteomes" id="UP000193928">
    <property type="component" value="Unassembled WGS sequence"/>
</dbReference>
<dbReference type="OrthoDB" id="9806164at2"/>
<dbReference type="GO" id="GO:0032259">
    <property type="term" value="P:methylation"/>
    <property type="evidence" value="ECO:0007669"/>
    <property type="project" value="UniProtKB-KW"/>
</dbReference>
<keyword evidence="5 6" id="KW-0949">S-adenosyl-L-methionine</keyword>
<keyword evidence="3 6" id="KW-0489">Methyltransferase</keyword>
<dbReference type="EC" id="2.1.1.-" evidence="6"/>
<evidence type="ECO:0000313" key="8">
    <source>
        <dbReference type="EMBL" id="ORV80768.1"/>
    </source>
</evidence>
<evidence type="ECO:0000256" key="6">
    <source>
        <dbReference type="RuleBase" id="RU362030"/>
    </source>
</evidence>
<evidence type="ECO:0000256" key="5">
    <source>
        <dbReference type="ARBA" id="ARBA00022691"/>
    </source>
</evidence>
<dbReference type="GO" id="GO:0008168">
    <property type="term" value="F:methyltransferase activity"/>
    <property type="evidence" value="ECO:0007669"/>
    <property type="project" value="UniProtKB-UniRule"/>
</dbReference>
<reference evidence="7 9" key="2">
    <citation type="submission" date="2016-06" db="EMBL/GenBank/DDBJ databases">
        <authorList>
            <person name="Kjaerup R.B."/>
            <person name="Dalgaard T.S."/>
            <person name="Juul-Madsen H.R."/>
        </authorList>
    </citation>
    <scope>NUCLEOTIDE SEQUENCE [LARGE SCALE GENOMIC DNA]</scope>
    <source>
        <strain evidence="7 9">1245752.6</strain>
    </source>
</reference>
<name>A0A1A6B686_MYCGO</name>
<evidence type="ECO:0000256" key="4">
    <source>
        <dbReference type="ARBA" id="ARBA00022679"/>
    </source>
</evidence>
<dbReference type="EMBL" id="LQOY01000136">
    <property type="protein sequence ID" value="ORV80768.1"/>
    <property type="molecule type" value="Genomic_DNA"/>
</dbReference>
<dbReference type="RefSeq" id="WP_065137705.1">
    <property type="nucleotide sequence ID" value="NZ_JACKSU010000072.1"/>
</dbReference>
<evidence type="ECO:0000256" key="2">
    <source>
        <dbReference type="ARBA" id="ARBA00008138"/>
    </source>
</evidence>
<dbReference type="Proteomes" id="UP000093757">
    <property type="component" value="Unassembled WGS sequence"/>
</dbReference>
<evidence type="ECO:0000313" key="10">
    <source>
        <dbReference type="Proteomes" id="UP000193928"/>
    </source>
</evidence>
<keyword evidence="10" id="KW-1185">Reference proteome</keyword>
<comment type="caution">
    <text evidence="7">The sequence shown here is derived from an EMBL/GenBank/DDBJ whole genome shotgun (WGS) entry which is preliminary data.</text>
</comment>
<dbReference type="Gene3D" id="3.40.50.150">
    <property type="entry name" value="Vaccinia Virus protein VP39"/>
    <property type="match status" value="1"/>
</dbReference>
<evidence type="ECO:0000256" key="3">
    <source>
        <dbReference type="ARBA" id="ARBA00022603"/>
    </source>
</evidence>
<reference evidence="8 10" key="1">
    <citation type="submission" date="2016-01" db="EMBL/GenBank/DDBJ databases">
        <title>The new phylogeny of the genus Mycobacterium.</title>
        <authorList>
            <person name="Tarcisio F."/>
            <person name="Conor M."/>
            <person name="Antonella G."/>
            <person name="Elisabetta G."/>
            <person name="Giulia F.S."/>
            <person name="Sara T."/>
            <person name="Anna F."/>
            <person name="Clotilde B."/>
            <person name="Roberto B."/>
            <person name="Veronica D.S."/>
            <person name="Fabio R."/>
            <person name="Monica P."/>
            <person name="Olivier J."/>
            <person name="Enrico T."/>
            <person name="Nicola S."/>
        </authorList>
    </citation>
    <scope>NUCLEOTIDE SEQUENCE [LARGE SCALE GENOMIC DNA]</scope>
    <source>
        <strain evidence="8 10">DSM 44160</strain>
    </source>
</reference>
<dbReference type="SUPFAM" id="SSF53335">
    <property type="entry name" value="S-adenosyl-L-methionine-dependent methyltransferases"/>
    <property type="match status" value="1"/>
</dbReference>
<comment type="similarity">
    <text evidence="2 6">Belongs to the UPF0677 family.</text>
</comment>
<dbReference type="InterPro" id="IPR007213">
    <property type="entry name" value="Ppm1/Ppm2/Tcmp"/>
</dbReference>
<organism evidence="7 9">
    <name type="scientific">Mycobacterium gordonae</name>
    <dbReference type="NCBI Taxonomy" id="1778"/>
    <lineage>
        <taxon>Bacteria</taxon>
        <taxon>Bacillati</taxon>
        <taxon>Actinomycetota</taxon>
        <taxon>Actinomycetes</taxon>
        <taxon>Mycobacteriales</taxon>
        <taxon>Mycobacteriaceae</taxon>
        <taxon>Mycobacterium</taxon>
    </lineage>
</organism>
<dbReference type="PANTHER" id="PTHR43619:SF2">
    <property type="entry name" value="S-ADENOSYL-L-METHIONINE-DEPENDENT METHYLTRANSFERASES SUPERFAMILY PROTEIN"/>
    <property type="match status" value="1"/>
</dbReference>
<dbReference type="InterPro" id="IPR029063">
    <property type="entry name" value="SAM-dependent_MTases_sf"/>
</dbReference>
<dbReference type="Pfam" id="PF04072">
    <property type="entry name" value="LCM"/>
    <property type="match status" value="1"/>
</dbReference>
<sequence length="305" mass="32745">MARADDDSWDLANSVGATATMVAAARAAASRRHHIIVNDPFAEPLVRAVGVELFVRLAAGELDDVDAAGNLGFPRMIDTFAARAKYFDDFFAEAGSMGVQQFVILASGLDCRPYRLPWPGRSRVFEIDQPEVIEFKTSTLRALGVTADVEHRTVGIDLRDEWPAALLAAGFDVEQPTAWLAEGLLIGFLPQEAEVRLLDDIIGLSDSGSWLAADYGQVAGRSVADQQAAQRMTDSWRELGLDMDIAGLTYPGEHTDVAAHLWANRWNTITSDLAELFSAAGLAPLGDAGRSGPAKSIGFVRASSG</sequence>
<dbReference type="AlphaFoldDB" id="A0A1A6B686"/>
<evidence type="ECO:0000313" key="7">
    <source>
        <dbReference type="EMBL" id="OBR97795.1"/>
    </source>
</evidence>